<evidence type="ECO:0000313" key="5">
    <source>
        <dbReference type="EMBL" id="KIW65304.1"/>
    </source>
</evidence>
<evidence type="ECO:0000256" key="3">
    <source>
        <dbReference type="SAM" id="Coils"/>
    </source>
</evidence>
<feature type="compositionally biased region" description="Basic and acidic residues" evidence="4">
    <location>
        <begin position="90"/>
        <end position="111"/>
    </location>
</feature>
<dbReference type="Proteomes" id="UP000054266">
    <property type="component" value="Unassembled WGS sequence"/>
</dbReference>
<dbReference type="HOGENOM" id="CLU_074707_1_0_1"/>
<comment type="similarity">
    <text evidence="1">Belongs to the OPA3 family.</text>
</comment>
<sequence length="291" mass="32756">MSLALKFTSLAVRTLSKPIANYIKRQAREHEGFRRTCISFAQTLHRIDMRWRIGLLQDAAAIERQVAKEAAADAAKKHKHANTPTVKTEAQTRADEEAAAKAAKEINEPPKPRPKPKIRPLSEAKAIETGANFISETFLFGVAASLILFESWRQGRKSNQRRNDVAERLAELEESEKAARLALVELEREVLRLRAKEKNGKPNGATRILPKEIYEDRSEEEEKPASWVSRIVSLVSTVQADKEAKESLAKNEPGPAEKILKESDRALEEKRKQQQVLESVGKKTPTQDPKQ</sequence>
<feature type="coiled-coil region" evidence="3">
    <location>
        <begin position="169"/>
        <end position="196"/>
    </location>
</feature>
<dbReference type="PANTHER" id="PTHR12499:SF0">
    <property type="entry name" value="OPTIC ATROPHY 3 PROTEIN"/>
    <property type="match status" value="1"/>
</dbReference>
<evidence type="ECO:0000256" key="2">
    <source>
        <dbReference type="ARBA" id="ARBA00023054"/>
    </source>
</evidence>
<protein>
    <recommendedName>
        <fullName evidence="7">OPA3-like protein</fullName>
    </recommendedName>
</protein>
<dbReference type="GO" id="GO:0019216">
    <property type="term" value="P:regulation of lipid metabolic process"/>
    <property type="evidence" value="ECO:0007669"/>
    <property type="project" value="TreeGrafter"/>
</dbReference>
<dbReference type="AlphaFoldDB" id="A0A0D2FZJ9"/>
<feature type="region of interest" description="Disordered" evidence="4">
    <location>
        <begin position="242"/>
        <end position="291"/>
    </location>
</feature>
<keyword evidence="2 3" id="KW-0175">Coiled coil</keyword>
<accession>A0A0D2FZJ9</accession>
<proteinExistence type="inferred from homology"/>
<dbReference type="GO" id="GO:0005739">
    <property type="term" value="C:mitochondrion"/>
    <property type="evidence" value="ECO:0007669"/>
    <property type="project" value="TreeGrafter"/>
</dbReference>
<evidence type="ECO:0008006" key="7">
    <source>
        <dbReference type="Google" id="ProtNLM"/>
    </source>
</evidence>
<dbReference type="Pfam" id="PF07047">
    <property type="entry name" value="OPA3"/>
    <property type="match status" value="1"/>
</dbReference>
<dbReference type="STRING" id="5601.A0A0D2FZJ9"/>
<evidence type="ECO:0000313" key="6">
    <source>
        <dbReference type="Proteomes" id="UP000054266"/>
    </source>
</evidence>
<keyword evidence="6" id="KW-1185">Reference proteome</keyword>
<dbReference type="InterPro" id="IPR010754">
    <property type="entry name" value="OPA3-like"/>
</dbReference>
<gene>
    <name evidence="5" type="ORF">PV04_07575</name>
</gene>
<feature type="region of interest" description="Disordered" evidence="4">
    <location>
        <begin position="72"/>
        <end position="120"/>
    </location>
</feature>
<dbReference type="EMBL" id="KN846960">
    <property type="protein sequence ID" value="KIW65304.1"/>
    <property type="molecule type" value="Genomic_DNA"/>
</dbReference>
<dbReference type="PANTHER" id="PTHR12499">
    <property type="entry name" value="OPTIC ATROPHY 3 PROTEIN OPA3"/>
    <property type="match status" value="1"/>
</dbReference>
<evidence type="ECO:0000256" key="1">
    <source>
        <dbReference type="ARBA" id="ARBA00007584"/>
    </source>
</evidence>
<reference evidence="5 6" key="1">
    <citation type="submission" date="2015-01" db="EMBL/GenBank/DDBJ databases">
        <title>The Genome Sequence of Capronia semiimmersa CBS27337.</title>
        <authorList>
            <consortium name="The Broad Institute Genomics Platform"/>
            <person name="Cuomo C."/>
            <person name="de Hoog S."/>
            <person name="Gorbushina A."/>
            <person name="Stielow B."/>
            <person name="Teixiera M."/>
            <person name="Abouelleil A."/>
            <person name="Chapman S.B."/>
            <person name="Priest M."/>
            <person name="Young S.K."/>
            <person name="Wortman J."/>
            <person name="Nusbaum C."/>
            <person name="Birren B."/>
        </authorList>
    </citation>
    <scope>NUCLEOTIDE SEQUENCE [LARGE SCALE GENOMIC DNA]</scope>
    <source>
        <strain evidence="5 6">CBS 27337</strain>
    </source>
</reference>
<organism evidence="5 6">
    <name type="scientific">Phialophora macrospora</name>
    <dbReference type="NCBI Taxonomy" id="1851006"/>
    <lineage>
        <taxon>Eukaryota</taxon>
        <taxon>Fungi</taxon>
        <taxon>Dikarya</taxon>
        <taxon>Ascomycota</taxon>
        <taxon>Pezizomycotina</taxon>
        <taxon>Eurotiomycetes</taxon>
        <taxon>Chaetothyriomycetidae</taxon>
        <taxon>Chaetothyriales</taxon>
        <taxon>Herpotrichiellaceae</taxon>
        <taxon>Phialophora</taxon>
    </lineage>
</organism>
<name>A0A0D2FZJ9_9EURO</name>
<evidence type="ECO:0000256" key="4">
    <source>
        <dbReference type="SAM" id="MobiDB-lite"/>
    </source>
</evidence>
<feature type="compositionally biased region" description="Basic and acidic residues" evidence="4">
    <location>
        <begin position="258"/>
        <end position="272"/>
    </location>
</feature>